<comment type="subcellular location">
    <subcellularLocation>
        <location evidence="7">Cytoplasm</location>
    </subcellularLocation>
</comment>
<dbReference type="Pfam" id="PF01202">
    <property type="entry name" value="SKI"/>
    <property type="match status" value="1"/>
</dbReference>
<dbReference type="InterPro" id="IPR031322">
    <property type="entry name" value="Shikimate/glucono_kinase"/>
</dbReference>
<protein>
    <recommendedName>
        <fullName evidence="7">Shikimate kinase</fullName>
        <shortName evidence="7">SK</shortName>
        <ecNumber evidence="7">2.7.1.71</ecNumber>
    </recommendedName>
</protein>
<evidence type="ECO:0000256" key="1">
    <source>
        <dbReference type="ARBA" id="ARBA00022605"/>
    </source>
</evidence>
<keyword evidence="7" id="KW-0460">Magnesium</keyword>
<evidence type="ECO:0000256" key="3">
    <source>
        <dbReference type="ARBA" id="ARBA00022741"/>
    </source>
</evidence>
<accession>A0ABV4NYG4</accession>
<comment type="pathway">
    <text evidence="7">Metabolic intermediate biosynthesis; chorismate biosynthesis; chorismate from D-erythrose 4-phosphate and phosphoenolpyruvate: step 5/7.</text>
</comment>
<dbReference type="HAMAP" id="MF_00109">
    <property type="entry name" value="Shikimate_kinase"/>
    <property type="match status" value="1"/>
</dbReference>
<evidence type="ECO:0000313" key="9">
    <source>
        <dbReference type="Proteomes" id="UP001569428"/>
    </source>
</evidence>
<comment type="function">
    <text evidence="7">Catalyzes the specific phosphorylation of the 3-hydroxyl group of shikimic acid using ATP as a cosubstrate.</text>
</comment>
<dbReference type="InterPro" id="IPR000623">
    <property type="entry name" value="Shikimate_kinase/TSH1"/>
</dbReference>
<comment type="similarity">
    <text evidence="7">Belongs to the shikimate kinase family.</text>
</comment>
<dbReference type="PANTHER" id="PTHR21087">
    <property type="entry name" value="SHIKIMATE KINASE"/>
    <property type="match status" value="1"/>
</dbReference>
<dbReference type="Gene3D" id="3.40.50.300">
    <property type="entry name" value="P-loop containing nucleotide triphosphate hydrolases"/>
    <property type="match status" value="1"/>
</dbReference>
<comment type="caution">
    <text evidence="7">Lacks conserved residue(s) required for the propagation of feature annotation.</text>
</comment>
<feature type="binding site" evidence="7">
    <location>
        <begin position="14"/>
        <end position="19"/>
    </location>
    <ligand>
        <name>ATP</name>
        <dbReference type="ChEBI" id="CHEBI:30616"/>
    </ligand>
</feature>
<keyword evidence="6 7" id="KW-0057">Aromatic amino acid biosynthesis</keyword>
<keyword evidence="7" id="KW-0479">Metal-binding</keyword>
<name>A0ABV4NYG4_9GAMM</name>
<keyword evidence="7" id="KW-0963">Cytoplasm</keyword>
<keyword evidence="5 7" id="KW-0067">ATP-binding</keyword>
<dbReference type="PANTHER" id="PTHR21087:SF16">
    <property type="entry name" value="SHIKIMATE KINASE 1, CHLOROPLASTIC"/>
    <property type="match status" value="1"/>
</dbReference>
<evidence type="ECO:0000256" key="4">
    <source>
        <dbReference type="ARBA" id="ARBA00022777"/>
    </source>
</evidence>
<gene>
    <name evidence="7" type="primary">aroK</name>
    <name evidence="8" type="ORF">ACCI49_07590</name>
</gene>
<reference evidence="8 9" key="1">
    <citation type="submission" date="2024-08" db="EMBL/GenBank/DDBJ databases">
        <authorList>
            <person name="Ishaq N."/>
        </authorList>
    </citation>
    <scope>NUCLEOTIDE SEQUENCE [LARGE SCALE GENOMIC DNA]</scope>
    <source>
        <strain evidence="8 9">DSM 18651</strain>
    </source>
</reference>
<keyword evidence="2 7" id="KW-0808">Transferase</keyword>
<dbReference type="SUPFAM" id="SSF52540">
    <property type="entry name" value="P-loop containing nucleoside triphosphate hydrolases"/>
    <property type="match status" value="1"/>
</dbReference>
<evidence type="ECO:0000256" key="5">
    <source>
        <dbReference type="ARBA" id="ARBA00022840"/>
    </source>
</evidence>
<dbReference type="GO" id="GO:0004765">
    <property type="term" value="F:shikimate kinase activity"/>
    <property type="evidence" value="ECO:0007669"/>
    <property type="project" value="UniProtKB-EC"/>
</dbReference>
<comment type="cofactor">
    <cofactor evidence="7">
        <name>Mg(2+)</name>
        <dbReference type="ChEBI" id="CHEBI:18420"/>
    </cofactor>
    <text evidence="7">Binds 1 Mg(2+) ion per subunit.</text>
</comment>
<feature type="binding site" evidence="7">
    <location>
        <position position="81"/>
    </location>
    <ligand>
        <name>substrate</name>
    </ligand>
</feature>
<evidence type="ECO:0000256" key="7">
    <source>
        <dbReference type="HAMAP-Rule" id="MF_00109"/>
    </source>
</evidence>
<keyword evidence="9" id="KW-1185">Reference proteome</keyword>
<dbReference type="CDD" id="cd00464">
    <property type="entry name" value="SK"/>
    <property type="match status" value="1"/>
</dbReference>
<evidence type="ECO:0000313" key="8">
    <source>
        <dbReference type="EMBL" id="MFA0810782.1"/>
    </source>
</evidence>
<evidence type="ECO:0000256" key="2">
    <source>
        <dbReference type="ARBA" id="ARBA00022679"/>
    </source>
</evidence>
<dbReference type="EMBL" id="JBGMEK010000012">
    <property type="protein sequence ID" value="MFA0810782.1"/>
    <property type="molecule type" value="Genomic_DNA"/>
</dbReference>
<evidence type="ECO:0000256" key="6">
    <source>
        <dbReference type="ARBA" id="ARBA00023141"/>
    </source>
</evidence>
<comment type="subunit">
    <text evidence="7">Monomer.</text>
</comment>
<sequence length="177" mass="19229">MKKRKSIVLIGMPGAGKSTLGVLLAKELALDFVDTDVLIQAREEKTLQEIMAESGYLNLRAIEGEVIAAAHLPSHVIATGGSAVYSEEGMANLKELGTIVFLECSAEELRRRIHNYESRGIAKAPGQTFEALFAERQALYREYADITVGCDGLTMQQALDQLLSQLPSRPQNGGRAP</sequence>
<dbReference type="EC" id="2.7.1.71" evidence="7"/>
<dbReference type="InterPro" id="IPR027417">
    <property type="entry name" value="P-loop_NTPase"/>
</dbReference>
<comment type="catalytic activity">
    <reaction evidence="7">
        <text>shikimate + ATP = 3-phosphoshikimate + ADP + H(+)</text>
        <dbReference type="Rhea" id="RHEA:13121"/>
        <dbReference type="ChEBI" id="CHEBI:15378"/>
        <dbReference type="ChEBI" id="CHEBI:30616"/>
        <dbReference type="ChEBI" id="CHEBI:36208"/>
        <dbReference type="ChEBI" id="CHEBI:145989"/>
        <dbReference type="ChEBI" id="CHEBI:456216"/>
        <dbReference type="EC" id="2.7.1.71"/>
    </reaction>
</comment>
<dbReference type="PRINTS" id="PR01100">
    <property type="entry name" value="SHIKIMTKNASE"/>
</dbReference>
<keyword evidence="3 7" id="KW-0547">Nucleotide-binding</keyword>
<feature type="binding site" evidence="7">
    <location>
        <position position="119"/>
    </location>
    <ligand>
        <name>ATP</name>
        <dbReference type="ChEBI" id="CHEBI:30616"/>
    </ligand>
</feature>
<organism evidence="8 9">
    <name type="scientific">Microbulbifer epialgicus</name>
    <dbReference type="NCBI Taxonomy" id="393907"/>
    <lineage>
        <taxon>Bacteria</taxon>
        <taxon>Pseudomonadati</taxon>
        <taxon>Pseudomonadota</taxon>
        <taxon>Gammaproteobacteria</taxon>
        <taxon>Cellvibrionales</taxon>
        <taxon>Microbulbiferaceae</taxon>
        <taxon>Microbulbifer</taxon>
    </lineage>
</organism>
<dbReference type="RefSeq" id="WP_371838355.1">
    <property type="nucleotide sequence ID" value="NZ_JBGMEK010000012.1"/>
</dbReference>
<comment type="caution">
    <text evidence="8">The sequence shown here is derived from an EMBL/GenBank/DDBJ whole genome shotgun (WGS) entry which is preliminary data.</text>
</comment>
<proteinExistence type="inferred from homology"/>
<feature type="binding site" evidence="7">
    <location>
        <position position="60"/>
    </location>
    <ligand>
        <name>substrate</name>
    </ligand>
</feature>
<feature type="binding site" evidence="7">
    <location>
        <position position="36"/>
    </location>
    <ligand>
        <name>substrate</name>
    </ligand>
</feature>
<feature type="binding site" evidence="7">
    <location>
        <position position="18"/>
    </location>
    <ligand>
        <name>Mg(2+)</name>
        <dbReference type="ChEBI" id="CHEBI:18420"/>
    </ligand>
</feature>
<keyword evidence="1 7" id="KW-0028">Amino-acid biosynthesis</keyword>
<feature type="binding site" evidence="7">
    <location>
        <position position="136"/>
    </location>
    <ligand>
        <name>substrate</name>
    </ligand>
</feature>
<dbReference type="Proteomes" id="UP001569428">
    <property type="component" value="Unassembled WGS sequence"/>
</dbReference>
<keyword evidence="4 7" id="KW-0418">Kinase</keyword>